<sequence>MLHLMLRPSSFPTLTSGVAAMIQYVQ</sequence>
<dbReference type="EMBL" id="OE192909">
    <property type="protein sequence ID" value="CAD7579638.1"/>
    <property type="molecule type" value="Genomic_DNA"/>
</dbReference>
<dbReference type="AlphaFoldDB" id="A0A7R9JIP1"/>
<proteinExistence type="predicted"/>
<gene>
    <name evidence="1" type="ORF">TCMB3V08_LOCUS12171</name>
</gene>
<name>A0A7R9JIP1_TIMCA</name>
<accession>A0A7R9JIP1</accession>
<reference evidence="1" key="1">
    <citation type="submission" date="2020-11" db="EMBL/GenBank/DDBJ databases">
        <authorList>
            <person name="Tran Van P."/>
        </authorList>
    </citation>
    <scope>NUCLEOTIDE SEQUENCE</scope>
</reference>
<protein>
    <submittedName>
        <fullName evidence="1">(California timema) hypothetical protein</fullName>
    </submittedName>
</protein>
<evidence type="ECO:0000313" key="1">
    <source>
        <dbReference type="EMBL" id="CAD7579638.1"/>
    </source>
</evidence>
<organism evidence="1">
    <name type="scientific">Timema californicum</name>
    <name type="common">California timema</name>
    <name type="synonym">Walking stick</name>
    <dbReference type="NCBI Taxonomy" id="61474"/>
    <lineage>
        <taxon>Eukaryota</taxon>
        <taxon>Metazoa</taxon>
        <taxon>Ecdysozoa</taxon>
        <taxon>Arthropoda</taxon>
        <taxon>Hexapoda</taxon>
        <taxon>Insecta</taxon>
        <taxon>Pterygota</taxon>
        <taxon>Neoptera</taxon>
        <taxon>Polyneoptera</taxon>
        <taxon>Phasmatodea</taxon>
        <taxon>Timematodea</taxon>
        <taxon>Timematoidea</taxon>
        <taxon>Timematidae</taxon>
        <taxon>Timema</taxon>
    </lineage>
</organism>